<dbReference type="InterPro" id="IPR012373">
    <property type="entry name" value="Ferrdict_sens_TM"/>
</dbReference>
<accession>A0A418NCF9</accession>
<evidence type="ECO:0000259" key="2">
    <source>
        <dbReference type="Pfam" id="PF16220"/>
    </source>
</evidence>
<protein>
    <submittedName>
        <fullName evidence="3">DUF4880 domain-containing protein</fullName>
    </submittedName>
</protein>
<dbReference type="AlphaFoldDB" id="A0A418NCF9"/>
<evidence type="ECO:0000313" key="3">
    <source>
        <dbReference type="EMBL" id="RIV75398.1"/>
    </source>
</evidence>
<dbReference type="InterPro" id="IPR032623">
    <property type="entry name" value="FecR_N"/>
</dbReference>
<feature type="domain" description="FecR N-terminal" evidence="2">
    <location>
        <begin position="20"/>
        <end position="62"/>
    </location>
</feature>
<sequence length="331" mass="35804">MGTGMSAGTEADRRRDDLSRQAAAWLVQLADEPDNAALQLDFMDWLGTSSAHLEAWEETERVSRLMTAAGSVVRPRPITASIWARAGRFRRLSPAKALASAALAACLAWAVVPDLALHLQSDEITRTGELRVVELDDGSTAFLAPDTAIAFDDSAKSRSLELLRGEAWFDVAHDKSRPFTVAAGESTVTVLGTAFSVRQIDSGAEVAVQRGRVAVMPPRGVEPARIELTAGQSVSVGSAGEAARGEIRPDHVASWREGVAIVNDQPIGNVIDLLRPWYEGYILARGPGLETRHVSGLYDLRDPDRALEALARVQNVTVTRVSPWLRIVTIR</sequence>
<organism evidence="3 4">
    <name type="scientific">Pelagerythrobacter aerophilus</name>
    <dbReference type="NCBI Taxonomy" id="2306995"/>
    <lineage>
        <taxon>Bacteria</taxon>
        <taxon>Pseudomonadati</taxon>
        <taxon>Pseudomonadota</taxon>
        <taxon>Alphaproteobacteria</taxon>
        <taxon>Sphingomonadales</taxon>
        <taxon>Erythrobacteraceae</taxon>
        <taxon>Pelagerythrobacter</taxon>
    </lineage>
</organism>
<evidence type="ECO:0000259" key="1">
    <source>
        <dbReference type="Pfam" id="PF04773"/>
    </source>
</evidence>
<dbReference type="PANTHER" id="PTHR30273">
    <property type="entry name" value="PERIPLASMIC SIGNAL SENSOR AND SIGMA FACTOR ACTIVATOR FECR-RELATED"/>
    <property type="match status" value="1"/>
</dbReference>
<dbReference type="RefSeq" id="WP_119514324.1">
    <property type="nucleotide sequence ID" value="NZ_QXFK01000019.1"/>
</dbReference>
<dbReference type="GO" id="GO:0016989">
    <property type="term" value="F:sigma factor antagonist activity"/>
    <property type="evidence" value="ECO:0007669"/>
    <property type="project" value="TreeGrafter"/>
</dbReference>
<dbReference type="PIRSF" id="PIRSF018266">
    <property type="entry name" value="FecR"/>
    <property type="match status" value="1"/>
</dbReference>
<evidence type="ECO:0000313" key="4">
    <source>
        <dbReference type="Proteomes" id="UP000285092"/>
    </source>
</evidence>
<name>A0A418NCF9_9SPHN</name>
<reference evidence="3 4" key="1">
    <citation type="submission" date="2018-08" db="EMBL/GenBank/DDBJ databases">
        <title>Altererythrobacter sp.Ery1 and Ery12, the genome sequencing of novel strains in genus Alterythrobacter.</title>
        <authorList>
            <person name="Cheng H."/>
            <person name="Wu Y.-H."/>
            <person name="Fang C."/>
            <person name="Xu X.-W."/>
        </authorList>
    </citation>
    <scope>NUCLEOTIDE SEQUENCE [LARGE SCALE GENOMIC DNA]</scope>
    <source>
        <strain evidence="3 4">Ery1</strain>
    </source>
</reference>
<dbReference type="OrthoDB" id="9798846at2"/>
<dbReference type="Gene3D" id="2.60.120.1440">
    <property type="match status" value="1"/>
</dbReference>
<keyword evidence="4" id="KW-1185">Reference proteome</keyword>
<dbReference type="InterPro" id="IPR006860">
    <property type="entry name" value="FecR"/>
</dbReference>
<comment type="caution">
    <text evidence="3">The sequence shown here is derived from an EMBL/GenBank/DDBJ whole genome shotgun (WGS) entry which is preliminary data.</text>
</comment>
<gene>
    <name evidence="3" type="ORF">D2V04_13860</name>
</gene>
<dbReference type="Pfam" id="PF04773">
    <property type="entry name" value="FecR"/>
    <property type="match status" value="1"/>
</dbReference>
<dbReference type="PANTHER" id="PTHR30273:SF2">
    <property type="entry name" value="PROTEIN FECR"/>
    <property type="match status" value="1"/>
</dbReference>
<dbReference type="EMBL" id="QXFK01000019">
    <property type="protein sequence ID" value="RIV75398.1"/>
    <property type="molecule type" value="Genomic_DNA"/>
</dbReference>
<dbReference type="Pfam" id="PF16220">
    <property type="entry name" value="DUF4880"/>
    <property type="match status" value="1"/>
</dbReference>
<proteinExistence type="predicted"/>
<dbReference type="Proteomes" id="UP000285092">
    <property type="component" value="Unassembled WGS sequence"/>
</dbReference>
<feature type="domain" description="FecR protein" evidence="1">
    <location>
        <begin position="124"/>
        <end position="213"/>
    </location>
</feature>